<dbReference type="InterPro" id="IPR016032">
    <property type="entry name" value="Sig_transdc_resp-reg_C-effctor"/>
</dbReference>
<dbReference type="InterPro" id="IPR029058">
    <property type="entry name" value="AB_hydrolase_fold"/>
</dbReference>
<dbReference type="Gene3D" id="1.10.10.10">
    <property type="entry name" value="Winged helix-like DNA-binding domain superfamily/Winged helix DNA-binding domain"/>
    <property type="match status" value="1"/>
</dbReference>
<dbReference type="InterPro" id="IPR050266">
    <property type="entry name" value="AB_hydrolase_sf"/>
</dbReference>
<dbReference type="PANTHER" id="PTHR43798">
    <property type="entry name" value="MONOACYLGLYCEROL LIPASE"/>
    <property type="match status" value="1"/>
</dbReference>
<reference evidence="4 5" key="1">
    <citation type="submission" date="2024-05" db="EMBL/GenBank/DDBJ databases">
        <authorList>
            <person name="Haq I."/>
            <person name="Ullah Z."/>
            <person name="Ahmad R."/>
            <person name="Li M."/>
            <person name="Tong Y."/>
        </authorList>
    </citation>
    <scope>NUCLEOTIDE SEQUENCE [LARGE SCALE GENOMIC DNA]</scope>
    <source>
        <strain evidence="4 5">16A2E</strain>
    </source>
</reference>
<organism evidence="4 5">
    <name type="scientific">Ornithinibacillus xuwenensis</name>
    <dbReference type="NCBI Taxonomy" id="3144668"/>
    <lineage>
        <taxon>Bacteria</taxon>
        <taxon>Bacillati</taxon>
        <taxon>Bacillota</taxon>
        <taxon>Bacilli</taxon>
        <taxon>Bacillales</taxon>
        <taxon>Bacillaceae</taxon>
        <taxon>Ornithinibacillus</taxon>
    </lineage>
</organism>
<keyword evidence="5" id="KW-1185">Reference proteome</keyword>
<dbReference type="Proteomes" id="UP001444625">
    <property type="component" value="Unassembled WGS sequence"/>
</dbReference>
<evidence type="ECO:0000256" key="1">
    <source>
        <dbReference type="ARBA" id="ARBA00023015"/>
    </source>
</evidence>
<evidence type="ECO:0000313" key="5">
    <source>
        <dbReference type="Proteomes" id="UP001444625"/>
    </source>
</evidence>
<evidence type="ECO:0000256" key="2">
    <source>
        <dbReference type="ARBA" id="ARBA00023163"/>
    </source>
</evidence>
<proteinExistence type="predicted"/>
<name>A0ABU9XIS6_9BACI</name>
<dbReference type="InterPro" id="IPR036388">
    <property type="entry name" value="WH-like_DNA-bd_sf"/>
</dbReference>
<dbReference type="Gene3D" id="3.40.50.1820">
    <property type="entry name" value="alpha/beta hydrolase"/>
    <property type="match status" value="1"/>
</dbReference>
<sequence>MQMNLENIRIHYKLYNSPKNNTDYLVLIHGLGLDLTMWEPLIPHLQEYCHIVTFDVRGHGETQGQANPITWDILLDDFHSLIQSLDISTFHLAGYGFGGNLAIKINEVYPEKVKSLILTSVYMYFPKNVAIKELEKRNQLISHGKMSDLAKNMIRQICYIPTPENELLLTKAYDKVEQRTYFNMFQMLTETVTSEDLKEIDKEVLLIQGDKDPLFPIQQTNLYQSHLQKSFSYVVPNSSNLVPLDSPEIYVKLVGHFIQEGISNKFISVMEQVFTEDFTTILKQTFDTLEIAIINGFKVNFKGDEIKGKWNQRKAKNLLAYLAFHNPSSREDLINEFWGESDLVSAKNNLRVAINHLKRILQKHHLDSFLKIGREDIRLVGSISFDLTNYLQLLDKCEVERDPSLKRVLFKELEDTYQERMFLDIYDDWLLTIQQQIESKLHKISETME</sequence>
<dbReference type="PRINTS" id="PR00111">
    <property type="entry name" value="ABHYDROLASE"/>
</dbReference>
<keyword evidence="4" id="KW-0378">Hydrolase</keyword>
<accession>A0ABU9XIS6</accession>
<evidence type="ECO:0000313" key="4">
    <source>
        <dbReference type="EMBL" id="MEN2768191.1"/>
    </source>
</evidence>
<protein>
    <submittedName>
        <fullName evidence="4">Alpha/beta fold hydrolase</fullName>
    </submittedName>
</protein>
<dbReference type="EMBL" id="JBDIML010000004">
    <property type="protein sequence ID" value="MEN2768191.1"/>
    <property type="molecule type" value="Genomic_DNA"/>
</dbReference>
<dbReference type="SUPFAM" id="SSF46894">
    <property type="entry name" value="C-terminal effector domain of the bipartite response regulators"/>
    <property type="match status" value="1"/>
</dbReference>
<dbReference type="RefSeq" id="WP_345825671.1">
    <property type="nucleotide sequence ID" value="NZ_JBDIML010000004.1"/>
</dbReference>
<comment type="caution">
    <text evidence="4">The sequence shown here is derived from an EMBL/GenBank/DDBJ whole genome shotgun (WGS) entry which is preliminary data.</text>
</comment>
<evidence type="ECO:0000259" key="3">
    <source>
        <dbReference type="Pfam" id="PF00561"/>
    </source>
</evidence>
<keyword evidence="1" id="KW-0805">Transcription regulation</keyword>
<gene>
    <name evidence="4" type="ORF">ABC228_13490</name>
</gene>
<dbReference type="Pfam" id="PF00561">
    <property type="entry name" value="Abhydrolase_1"/>
    <property type="match status" value="1"/>
</dbReference>
<dbReference type="GO" id="GO:0016787">
    <property type="term" value="F:hydrolase activity"/>
    <property type="evidence" value="ECO:0007669"/>
    <property type="project" value="UniProtKB-KW"/>
</dbReference>
<keyword evidence="2" id="KW-0804">Transcription</keyword>
<dbReference type="SUPFAM" id="SSF53474">
    <property type="entry name" value="alpha/beta-Hydrolases"/>
    <property type="match status" value="1"/>
</dbReference>
<feature type="domain" description="AB hydrolase-1" evidence="3">
    <location>
        <begin position="25"/>
        <end position="121"/>
    </location>
</feature>
<dbReference type="InterPro" id="IPR000073">
    <property type="entry name" value="AB_hydrolase_1"/>
</dbReference>